<keyword evidence="2" id="KW-1185">Reference proteome</keyword>
<protein>
    <submittedName>
        <fullName evidence="1">Uncharacterized protein</fullName>
    </submittedName>
</protein>
<dbReference type="AlphaFoldDB" id="A0A8S1XAP1"/>
<evidence type="ECO:0000313" key="1">
    <source>
        <dbReference type="EMBL" id="CAD8198078.1"/>
    </source>
</evidence>
<accession>A0A8S1XAP1</accession>
<sequence>MCNLAEQTKVGQFKGVRIRVKKFSVRMQIHYFEQMSKSMYIVWLNQHQKKIDNILFNQQILQPQ</sequence>
<evidence type="ECO:0000313" key="2">
    <source>
        <dbReference type="Proteomes" id="UP000683925"/>
    </source>
</evidence>
<dbReference type="Proteomes" id="UP000683925">
    <property type="component" value="Unassembled WGS sequence"/>
</dbReference>
<proteinExistence type="predicted"/>
<organism evidence="1 2">
    <name type="scientific">Paramecium octaurelia</name>
    <dbReference type="NCBI Taxonomy" id="43137"/>
    <lineage>
        <taxon>Eukaryota</taxon>
        <taxon>Sar</taxon>
        <taxon>Alveolata</taxon>
        <taxon>Ciliophora</taxon>
        <taxon>Intramacronucleata</taxon>
        <taxon>Oligohymenophorea</taxon>
        <taxon>Peniculida</taxon>
        <taxon>Parameciidae</taxon>
        <taxon>Paramecium</taxon>
    </lineage>
</organism>
<gene>
    <name evidence="1" type="ORF">POCTA_138.1.T1160020</name>
</gene>
<dbReference type="EMBL" id="CAJJDP010000116">
    <property type="protein sequence ID" value="CAD8198078.1"/>
    <property type="molecule type" value="Genomic_DNA"/>
</dbReference>
<reference evidence="1" key="1">
    <citation type="submission" date="2021-01" db="EMBL/GenBank/DDBJ databases">
        <authorList>
            <consortium name="Genoscope - CEA"/>
            <person name="William W."/>
        </authorList>
    </citation>
    <scope>NUCLEOTIDE SEQUENCE</scope>
</reference>
<comment type="caution">
    <text evidence="1">The sequence shown here is derived from an EMBL/GenBank/DDBJ whole genome shotgun (WGS) entry which is preliminary data.</text>
</comment>
<name>A0A8S1XAP1_PAROT</name>